<keyword evidence="1" id="KW-1133">Transmembrane helix</keyword>
<evidence type="ECO:0000313" key="2">
    <source>
        <dbReference type="EMBL" id="MEF2967857.1"/>
    </source>
</evidence>
<feature type="transmembrane region" description="Helical" evidence="1">
    <location>
        <begin position="224"/>
        <end position="241"/>
    </location>
</feature>
<evidence type="ECO:0000313" key="3">
    <source>
        <dbReference type="Proteomes" id="UP001306950"/>
    </source>
</evidence>
<evidence type="ECO:0000256" key="1">
    <source>
        <dbReference type="SAM" id="Phobius"/>
    </source>
</evidence>
<feature type="transmembrane region" description="Helical" evidence="1">
    <location>
        <begin position="253"/>
        <end position="277"/>
    </location>
</feature>
<feature type="transmembrane region" description="Helical" evidence="1">
    <location>
        <begin position="88"/>
        <end position="107"/>
    </location>
</feature>
<reference evidence="2 3" key="1">
    <citation type="submission" date="2024-02" db="EMBL/GenBank/DDBJ databases">
        <title>A nitrogen-fixing paenibacillus bacterium.</title>
        <authorList>
            <person name="Zhang W.L."/>
            <person name="Chen S.F."/>
        </authorList>
    </citation>
    <scope>NUCLEOTIDE SEQUENCE [LARGE SCALE GENOMIC DNA]</scope>
    <source>
        <strain evidence="2 3">M1</strain>
    </source>
</reference>
<dbReference type="RefSeq" id="WP_331848072.1">
    <property type="nucleotide sequence ID" value="NZ_JAZHPZ010000010.1"/>
</dbReference>
<gene>
    <name evidence="2" type="ORF">V3851_18665</name>
</gene>
<accession>A0ABU7VVX0</accession>
<name>A0ABU7VVX0_9BACL</name>
<dbReference type="EMBL" id="JAZHPZ010000010">
    <property type="protein sequence ID" value="MEF2967857.1"/>
    <property type="molecule type" value="Genomic_DNA"/>
</dbReference>
<organism evidence="2 3">
    <name type="scientific">Paenibacillus haidiansis</name>
    <dbReference type="NCBI Taxonomy" id="1574488"/>
    <lineage>
        <taxon>Bacteria</taxon>
        <taxon>Bacillati</taxon>
        <taxon>Bacillota</taxon>
        <taxon>Bacilli</taxon>
        <taxon>Bacillales</taxon>
        <taxon>Paenibacillaceae</taxon>
        <taxon>Paenibacillus</taxon>
    </lineage>
</organism>
<keyword evidence="1" id="KW-0472">Membrane</keyword>
<feature type="transmembrane region" description="Helical" evidence="1">
    <location>
        <begin position="180"/>
        <end position="204"/>
    </location>
</feature>
<feature type="transmembrane region" description="Helical" evidence="1">
    <location>
        <begin position="304"/>
        <end position="326"/>
    </location>
</feature>
<comment type="caution">
    <text evidence="2">The sequence shown here is derived from an EMBL/GenBank/DDBJ whole genome shotgun (WGS) entry which is preliminary data.</text>
</comment>
<keyword evidence="1" id="KW-0812">Transmembrane</keyword>
<protein>
    <submittedName>
        <fullName evidence="2">Uncharacterized protein</fullName>
    </submittedName>
</protein>
<feature type="transmembrane region" description="Helical" evidence="1">
    <location>
        <begin position="119"/>
        <end position="141"/>
    </location>
</feature>
<proteinExistence type="predicted"/>
<keyword evidence="3" id="KW-1185">Reference proteome</keyword>
<dbReference type="Proteomes" id="UP001306950">
    <property type="component" value="Unassembled WGS sequence"/>
</dbReference>
<sequence length="340" mass="38457">MELIDRYVYAVTQRLPEQQREEIRKELYGLIEDMLESRSPDGEASPEDVEEVLLELGDPSVMAAKYRGNERYLIGPDLFESYLTTIKIVMGAILIALTVVFLIEMVLKPPGAVEQFTDYLVSLISTGAQGFVWVTLVYALIEYGIRHKDAGTNGSSKKWHPSNLPVIPLPEHRIKLSDPIFGIIFTILITVLFLFNPELIGVYLQQDGVLQLISLMNPDVIGKYVPYIVILGILGVLKETYKIITRRRTRAVLVIHICFSLITLIFAGILLNTAGFWNAEFLNQLQAIGLAPQSGEDYEVVKTIWLSVTNNLFYLIILMTVVDVAAESYKWLRSRRVYQA</sequence>